<dbReference type="Pfam" id="PF00156">
    <property type="entry name" value="Pribosyltran"/>
    <property type="match status" value="1"/>
</dbReference>
<sequence length="247" mass="27024">MLHPSIKRWRDWIPADCPGCGRRVARQGLCADCLGRLMPDAARPRCPRCAHPLDEGRCPGCGPAAPAYDRVVAAFDYTGLGRDLIHDYKIRCRLSLAGLLADQLARAVREAGLRADTPDWIVPVPARRAALLRRGFSPPAEVARLLARRLGPRYRLDGVRRVREGDRQVGRDRALRLRAQAGVFACDVMDGLSGGRIAVVDDVLTTGATLQAVALALKEAGAAHVEGWVLARAVDRRREPPRGRVLQ</sequence>
<protein>
    <submittedName>
        <fullName evidence="4">ComF family protein</fullName>
    </submittedName>
</protein>
<dbReference type="Pfam" id="PF18912">
    <property type="entry name" value="DZR_2"/>
    <property type="match status" value="1"/>
</dbReference>
<proteinExistence type="inferred from homology"/>
<dbReference type="PANTHER" id="PTHR47505:SF1">
    <property type="entry name" value="DNA UTILIZATION PROTEIN YHGH"/>
    <property type="match status" value="1"/>
</dbReference>
<dbReference type="EMBL" id="JAPWHE010000001">
    <property type="protein sequence ID" value="MCZ4329013.1"/>
    <property type="molecule type" value="Genomic_DNA"/>
</dbReference>
<gene>
    <name evidence="4" type="ORF">O4H32_03450</name>
</gene>
<reference evidence="4" key="1">
    <citation type="submission" date="2022-12" db="EMBL/GenBank/DDBJ databases">
        <title>Bacterial isolates from different developmental stages of Nematostella vectensis.</title>
        <authorList>
            <person name="Fraune S."/>
        </authorList>
    </citation>
    <scope>NUCLEOTIDE SEQUENCE</scope>
    <source>
        <strain evidence="4">G21619-S1</strain>
    </source>
</reference>
<dbReference type="InterPro" id="IPR051910">
    <property type="entry name" value="ComF/GntX_DNA_util-trans"/>
</dbReference>
<accession>A0ABT4M119</accession>
<evidence type="ECO:0000313" key="5">
    <source>
        <dbReference type="Proteomes" id="UP001068379"/>
    </source>
</evidence>
<feature type="domain" description="Phosphoribosyltransferase" evidence="2">
    <location>
        <begin position="132"/>
        <end position="238"/>
    </location>
</feature>
<dbReference type="Proteomes" id="UP001068379">
    <property type="component" value="Unassembled WGS sequence"/>
</dbReference>
<feature type="domain" description="Double zinc ribbon" evidence="3">
    <location>
        <begin position="14"/>
        <end position="59"/>
    </location>
</feature>
<dbReference type="InterPro" id="IPR000836">
    <property type="entry name" value="PRTase_dom"/>
</dbReference>
<keyword evidence="5" id="KW-1185">Reference proteome</keyword>
<name>A0ABT4M119_9BURK</name>
<organism evidence="4 5">
    <name type="scientific">Castellaniella denitrificans</name>
    <dbReference type="NCBI Taxonomy" id="56119"/>
    <lineage>
        <taxon>Bacteria</taxon>
        <taxon>Pseudomonadati</taxon>
        <taxon>Pseudomonadota</taxon>
        <taxon>Betaproteobacteria</taxon>
        <taxon>Burkholderiales</taxon>
        <taxon>Alcaligenaceae</taxon>
        <taxon>Castellaniella</taxon>
    </lineage>
</organism>
<evidence type="ECO:0000259" key="3">
    <source>
        <dbReference type="Pfam" id="PF18912"/>
    </source>
</evidence>
<dbReference type="SUPFAM" id="SSF53271">
    <property type="entry name" value="PRTase-like"/>
    <property type="match status" value="1"/>
</dbReference>
<dbReference type="Gene3D" id="3.40.50.2020">
    <property type="match status" value="1"/>
</dbReference>
<comment type="similarity">
    <text evidence="1">Belongs to the ComF/GntX family.</text>
</comment>
<dbReference type="InterPro" id="IPR044005">
    <property type="entry name" value="DZR_2"/>
</dbReference>
<dbReference type="CDD" id="cd06223">
    <property type="entry name" value="PRTases_typeI"/>
    <property type="match status" value="1"/>
</dbReference>
<dbReference type="PANTHER" id="PTHR47505">
    <property type="entry name" value="DNA UTILIZATION PROTEIN YHGH"/>
    <property type="match status" value="1"/>
</dbReference>
<dbReference type="InterPro" id="IPR029057">
    <property type="entry name" value="PRTase-like"/>
</dbReference>
<evidence type="ECO:0000313" key="4">
    <source>
        <dbReference type="EMBL" id="MCZ4329013.1"/>
    </source>
</evidence>
<comment type="caution">
    <text evidence="4">The sequence shown here is derived from an EMBL/GenBank/DDBJ whole genome shotgun (WGS) entry which is preliminary data.</text>
</comment>
<dbReference type="RefSeq" id="WP_269356697.1">
    <property type="nucleotide sequence ID" value="NZ_JAPWHE010000001.1"/>
</dbReference>
<evidence type="ECO:0000256" key="1">
    <source>
        <dbReference type="ARBA" id="ARBA00008007"/>
    </source>
</evidence>
<evidence type="ECO:0000259" key="2">
    <source>
        <dbReference type="Pfam" id="PF00156"/>
    </source>
</evidence>